<dbReference type="Gene3D" id="2.40.10.10">
    <property type="entry name" value="Trypsin-like serine proteases"/>
    <property type="match status" value="1"/>
</dbReference>
<dbReference type="InterPro" id="IPR043504">
    <property type="entry name" value="Peptidase_S1_PA_chymotrypsin"/>
</dbReference>
<dbReference type="RefSeq" id="XP_022672210.1">
    <property type="nucleotide sequence ID" value="XM_022816475.1"/>
</dbReference>
<dbReference type="PROSITE" id="PS00135">
    <property type="entry name" value="TRYPSIN_SER"/>
    <property type="match status" value="1"/>
</dbReference>
<evidence type="ECO:0000259" key="7">
    <source>
        <dbReference type="PROSITE" id="PS50240"/>
    </source>
</evidence>
<feature type="domain" description="Peptidase S1" evidence="7">
    <location>
        <begin position="58"/>
        <end position="298"/>
    </location>
</feature>
<dbReference type="OMA" id="DWISAYT"/>
<dbReference type="GO" id="GO:0006508">
    <property type="term" value="P:proteolysis"/>
    <property type="evidence" value="ECO:0007669"/>
    <property type="project" value="UniProtKB-KW"/>
</dbReference>
<name>A0A7M7KUJ8_VARDE</name>
<dbReference type="PRINTS" id="PR00722">
    <property type="entry name" value="CHYMOTRYPSIN"/>
</dbReference>
<dbReference type="SMART" id="SM00020">
    <property type="entry name" value="Tryp_SPc"/>
    <property type="match status" value="1"/>
</dbReference>
<dbReference type="GO" id="GO:0004252">
    <property type="term" value="F:serine-type endopeptidase activity"/>
    <property type="evidence" value="ECO:0007669"/>
    <property type="project" value="InterPro"/>
</dbReference>
<keyword evidence="9" id="KW-1185">Reference proteome</keyword>
<dbReference type="FunFam" id="2.40.10.10:FF:000006">
    <property type="entry name" value="Serine proteinase stubble"/>
    <property type="match status" value="1"/>
</dbReference>
<dbReference type="InterPro" id="IPR001254">
    <property type="entry name" value="Trypsin_dom"/>
</dbReference>
<evidence type="ECO:0000256" key="1">
    <source>
        <dbReference type="ARBA" id="ARBA00022670"/>
    </source>
</evidence>
<dbReference type="PROSITE" id="PS50240">
    <property type="entry name" value="TRYPSIN_DOM"/>
    <property type="match status" value="1"/>
</dbReference>
<dbReference type="InParanoid" id="A0A7M7KUJ8"/>
<keyword evidence="1 5" id="KW-0645">Protease</keyword>
<dbReference type="CDD" id="cd00190">
    <property type="entry name" value="Tryp_SPc"/>
    <property type="match status" value="1"/>
</dbReference>
<dbReference type="SUPFAM" id="SSF50494">
    <property type="entry name" value="Trypsin-like serine proteases"/>
    <property type="match status" value="1"/>
</dbReference>
<dbReference type="KEGG" id="vde:111254963"/>
<evidence type="ECO:0000256" key="4">
    <source>
        <dbReference type="ARBA" id="ARBA00023157"/>
    </source>
</evidence>
<reference evidence="8" key="1">
    <citation type="submission" date="2021-01" db="UniProtKB">
        <authorList>
            <consortium name="EnsemblMetazoa"/>
        </authorList>
    </citation>
    <scope>IDENTIFICATION</scope>
</reference>
<dbReference type="Proteomes" id="UP000594260">
    <property type="component" value="Unplaced"/>
</dbReference>
<dbReference type="PANTHER" id="PTHR24252:SF7">
    <property type="entry name" value="HYALIN"/>
    <property type="match status" value="1"/>
</dbReference>
<feature type="signal peptide" evidence="6">
    <location>
        <begin position="1"/>
        <end position="25"/>
    </location>
</feature>
<proteinExistence type="predicted"/>
<evidence type="ECO:0000256" key="5">
    <source>
        <dbReference type="RuleBase" id="RU363034"/>
    </source>
</evidence>
<keyword evidence="4" id="KW-1015">Disulfide bond</keyword>
<evidence type="ECO:0000313" key="9">
    <source>
        <dbReference type="Proteomes" id="UP000594260"/>
    </source>
</evidence>
<dbReference type="EnsemblMetazoa" id="XM_022816475">
    <property type="protein sequence ID" value="XP_022672210"/>
    <property type="gene ID" value="LOC111254963"/>
</dbReference>
<keyword evidence="2 5" id="KW-0378">Hydrolase</keyword>
<sequence length="298" mass="32916">MCFITRDLCLWLGFCLLYLVGSSEAQKRQSANDLSADHEGDRLLYSACGRSTARRQRVVGGEDVYDGEFPWLVSIQLLPALGENKCGGTILNDRWILTAAHCFHGYSKSNFVVRVADFNLRRKEMRPQQALTMAIEKLVVHPQYRKDRKYDNDIALIKLAKDIEFSPYSLPACLPTLRLASTAGINVTVIGWGKLAEAGKLPETPRKTSLIVFDNAQCNDWLASLRMRLLDNHLCAGVSKGGRDACQGDSGGPLMAVEDGRYVVVGVVSTGYGCARPKTPGVYARVSSFLPWINNVIN</sequence>
<dbReference type="AlphaFoldDB" id="A0A7M7KUJ8"/>
<feature type="chain" id="PRO_5029559421" description="Peptidase S1 domain-containing protein" evidence="6">
    <location>
        <begin position="26"/>
        <end position="298"/>
    </location>
</feature>
<keyword evidence="6" id="KW-0732">Signal</keyword>
<accession>A0A7M7KUJ8</accession>
<evidence type="ECO:0000256" key="6">
    <source>
        <dbReference type="SAM" id="SignalP"/>
    </source>
</evidence>
<dbReference type="PROSITE" id="PS00134">
    <property type="entry name" value="TRYPSIN_HIS"/>
    <property type="match status" value="1"/>
</dbReference>
<organism evidence="8 9">
    <name type="scientific">Varroa destructor</name>
    <name type="common">Honeybee mite</name>
    <dbReference type="NCBI Taxonomy" id="109461"/>
    <lineage>
        <taxon>Eukaryota</taxon>
        <taxon>Metazoa</taxon>
        <taxon>Ecdysozoa</taxon>
        <taxon>Arthropoda</taxon>
        <taxon>Chelicerata</taxon>
        <taxon>Arachnida</taxon>
        <taxon>Acari</taxon>
        <taxon>Parasitiformes</taxon>
        <taxon>Mesostigmata</taxon>
        <taxon>Gamasina</taxon>
        <taxon>Dermanyssoidea</taxon>
        <taxon>Varroidae</taxon>
        <taxon>Varroa</taxon>
    </lineage>
</organism>
<dbReference type="FunCoup" id="A0A7M7KUJ8">
    <property type="interactions" value="26"/>
</dbReference>
<evidence type="ECO:0000256" key="2">
    <source>
        <dbReference type="ARBA" id="ARBA00022801"/>
    </source>
</evidence>
<dbReference type="InterPro" id="IPR033116">
    <property type="entry name" value="TRYPSIN_SER"/>
</dbReference>
<dbReference type="Pfam" id="PF00089">
    <property type="entry name" value="Trypsin"/>
    <property type="match status" value="1"/>
</dbReference>
<evidence type="ECO:0000256" key="3">
    <source>
        <dbReference type="ARBA" id="ARBA00022825"/>
    </source>
</evidence>
<dbReference type="PANTHER" id="PTHR24252">
    <property type="entry name" value="ACROSIN-RELATED"/>
    <property type="match status" value="1"/>
</dbReference>
<dbReference type="InterPro" id="IPR001314">
    <property type="entry name" value="Peptidase_S1A"/>
</dbReference>
<dbReference type="OrthoDB" id="9448935at2759"/>
<dbReference type="InterPro" id="IPR009003">
    <property type="entry name" value="Peptidase_S1_PA"/>
</dbReference>
<dbReference type="GeneID" id="111254963"/>
<protein>
    <recommendedName>
        <fullName evidence="7">Peptidase S1 domain-containing protein</fullName>
    </recommendedName>
</protein>
<dbReference type="InterPro" id="IPR018114">
    <property type="entry name" value="TRYPSIN_HIS"/>
</dbReference>
<evidence type="ECO:0000313" key="8">
    <source>
        <dbReference type="EnsemblMetazoa" id="XP_022672210"/>
    </source>
</evidence>
<keyword evidence="3 5" id="KW-0720">Serine protease</keyword>